<dbReference type="GO" id="GO:0005886">
    <property type="term" value="C:plasma membrane"/>
    <property type="evidence" value="ECO:0007669"/>
    <property type="project" value="UniProtKB-SubCell"/>
</dbReference>
<dbReference type="InterPro" id="IPR023201">
    <property type="entry name" value="SecY_dom_sf"/>
</dbReference>
<gene>
    <name evidence="10 14" type="primary">secY</name>
    <name evidence="14" type="ORF">M9R61_09575</name>
</gene>
<dbReference type="AlphaFoldDB" id="A0A9X3L913"/>
<evidence type="ECO:0000256" key="6">
    <source>
        <dbReference type="ARBA" id="ARBA00022989"/>
    </source>
</evidence>
<dbReference type="InterPro" id="IPR002208">
    <property type="entry name" value="SecY/SEC61-alpha"/>
</dbReference>
<dbReference type="PANTHER" id="PTHR10906">
    <property type="entry name" value="SECY/SEC61-ALPHA FAMILY MEMBER"/>
    <property type="match status" value="1"/>
</dbReference>
<protein>
    <recommendedName>
        <fullName evidence="9 10">Protein translocase subunit SecY</fullName>
    </recommendedName>
</protein>
<feature type="transmembrane region" description="Helical" evidence="10">
    <location>
        <begin position="59"/>
        <end position="84"/>
    </location>
</feature>
<dbReference type="RefSeq" id="WP_269921914.1">
    <property type="nucleotide sequence ID" value="NZ_JAMKBI010000006.1"/>
</dbReference>
<evidence type="ECO:0000256" key="5">
    <source>
        <dbReference type="ARBA" id="ARBA00022927"/>
    </source>
</evidence>
<evidence type="ECO:0000313" key="15">
    <source>
        <dbReference type="Proteomes" id="UP001152172"/>
    </source>
</evidence>
<feature type="transmembrane region" description="Helical" evidence="10">
    <location>
        <begin position="363"/>
        <end position="385"/>
    </location>
</feature>
<dbReference type="GO" id="GO:0065002">
    <property type="term" value="P:intracellular protein transmembrane transport"/>
    <property type="evidence" value="ECO:0007669"/>
    <property type="project" value="UniProtKB-UniRule"/>
</dbReference>
<dbReference type="Gene3D" id="1.10.3370.10">
    <property type="entry name" value="SecY subunit domain"/>
    <property type="match status" value="1"/>
</dbReference>
<feature type="transmembrane region" description="Helical" evidence="10">
    <location>
        <begin position="18"/>
        <end position="39"/>
    </location>
</feature>
<evidence type="ECO:0000256" key="8">
    <source>
        <dbReference type="ARBA" id="ARBA00023136"/>
    </source>
</evidence>
<keyword evidence="5 10" id="KW-0653">Protein transport</keyword>
<name>A0A9X3L913_9BACI</name>
<dbReference type="PROSITE" id="PS00755">
    <property type="entry name" value="SECY_1"/>
    <property type="match status" value="1"/>
</dbReference>
<feature type="transmembrane region" description="Helical" evidence="10">
    <location>
        <begin position="145"/>
        <end position="166"/>
    </location>
</feature>
<keyword evidence="10" id="KW-1003">Cell membrane</keyword>
<keyword evidence="3 10" id="KW-0813">Transport</keyword>
<dbReference type="PROSITE" id="PS00756">
    <property type="entry name" value="SECY_2"/>
    <property type="match status" value="1"/>
</dbReference>
<proteinExistence type="inferred from homology"/>
<dbReference type="PRINTS" id="PR00303">
    <property type="entry name" value="SECYTRNLCASE"/>
</dbReference>
<dbReference type="HAMAP" id="MF_01465">
    <property type="entry name" value="SecY"/>
    <property type="match status" value="1"/>
</dbReference>
<dbReference type="FunFam" id="1.10.3370.10:FF:000001">
    <property type="entry name" value="Preprotein translocase subunit SecY"/>
    <property type="match status" value="1"/>
</dbReference>
<keyword evidence="6 10" id="KW-1133">Transmembrane helix</keyword>
<keyword evidence="4 10" id="KW-0812">Transmembrane</keyword>
<feature type="transmembrane region" description="Helical" evidence="10">
    <location>
        <begin position="268"/>
        <end position="292"/>
    </location>
</feature>
<dbReference type="InterPro" id="IPR026593">
    <property type="entry name" value="SecY"/>
</dbReference>
<comment type="subunit">
    <text evidence="10">Component of the Sec protein translocase complex. Heterotrimer consisting of SecY, SecE and SecG subunits. The heterotrimers can form oligomers, although 1 heterotrimer is thought to be able to translocate proteins. Interacts with the ribosome. Interacts with SecDF, and other proteins may be involved. Interacts with SecA.</text>
</comment>
<dbReference type="GO" id="GO:0006605">
    <property type="term" value="P:protein targeting"/>
    <property type="evidence" value="ECO:0007669"/>
    <property type="project" value="UniProtKB-UniRule"/>
</dbReference>
<keyword evidence="7 10" id="KW-0811">Translocation</keyword>
<dbReference type="Proteomes" id="UP001152172">
    <property type="component" value="Unassembled WGS sequence"/>
</dbReference>
<dbReference type="NCBIfam" id="TIGR00967">
    <property type="entry name" value="3a0501s007"/>
    <property type="match status" value="1"/>
</dbReference>
<dbReference type="GO" id="GO:0043952">
    <property type="term" value="P:protein transport by the Sec complex"/>
    <property type="evidence" value="ECO:0007669"/>
    <property type="project" value="UniProtKB-UniRule"/>
</dbReference>
<evidence type="ECO:0000256" key="4">
    <source>
        <dbReference type="ARBA" id="ARBA00022692"/>
    </source>
</evidence>
<dbReference type="PIRSF" id="PIRSF004557">
    <property type="entry name" value="SecY"/>
    <property type="match status" value="1"/>
</dbReference>
<evidence type="ECO:0000256" key="11">
    <source>
        <dbReference type="RuleBase" id="RU000537"/>
    </source>
</evidence>
<evidence type="ECO:0000256" key="3">
    <source>
        <dbReference type="ARBA" id="ARBA00022448"/>
    </source>
</evidence>
<reference evidence="14" key="1">
    <citation type="submission" date="2022-05" db="EMBL/GenBank/DDBJ databases">
        <authorList>
            <person name="Colautti A."/>
            <person name="Iacumin L."/>
        </authorList>
    </citation>
    <scope>NUCLEOTIDE SEQUENCE</scope>
    <source>
        <strain evidence="14">DSM 30747</strain>
    </source>
</reference>
<evidence type="ECO:0000256" key="7">
    <source>
        <dbReference type="ARBA" id="ARBA00023010"/>
    </source>
</evidence>
<feature type="transmembrane region" description="Helical" evidence="10">
    <location>
        <begin position="397"/>
        <end position="413"/>
    </location>
</feature>
<feature type="transmembrane region" description="Helical" evidence="10">
    <location>
        <begin position="178"/>
        <end position="199"/>
    </location>
</feature>
<feature type="transmembrane region" description="Helical" evidence="10">
    <location>
        <begin position="115"/>
        <end position="133"/>
    </location>
</feature>
<comment type="function">
    <text evidence="10 11">The central subunit of the protein translocation channel SecYEG. Consists of two halves formed by TMs 1-5 and 6-10. These two domains form a lateral gate at the front which open onto the bilayer between TMs 2 and 7, and are clamped together by SecE at the back. The channel is closed by both a pore ring composed of hydrophobic SecY resides and a short helix (helix 2A) on the extracellular side of the membrane which forms a plug. The plug probably moves laterally to allow the channel to open. The ring and the pore may move independently.</text>
</comment>
<dbReference type="SUPFAM" id="SSF103491">
    <property type="entry name" value="Preprotein translocase SecY subunit"/>
    <property type="match status" value="1"/>
</dbReference>
<evidence type="ECO:0000256" key="10">
    <source>
        <dbReference type="HAMAP-Rule" id="MF_01465"/>
    </source>
</evidence>
<feature type="transmembrane region" description="Helical" evidence="10">
    <location>
        <begin position="211"/>
        <end position="234"/>
    </location>
</feature>
<evidence type="ECO:0000256" key="9">
    <source>
        <dbReference type="ARBA" id="ARBA00039733"/>
    </source>
</evidence>
<sequence>MFQTISNFMRVRDIRNKIIFTLLMLIVFRIGTFVPVPFVDADVLKQTDQMGLIGFLNTFGGGALANFSILAMGIMPYITASIIVQLLQMDVVPKFTEWAKQGEVGRRKLAQFTRYFTIVLAFIQAIAMSYGFNRMYSGSLIKEDGILTYLVIAVVLTAGTAFLMWLGEQITAKGVGNGISIIIFAGIAAAIPNAVNQVYAQQIEGAGDALFINIVIVLLLLLAIIAVTVGVIYVQQALRKIPIQYAKRVSGTAQTGGQQTHLPLKVNAAGVIPVIFASAFLMAPQSIVLFFGQNNTTEAITRALDYTQPIGMTIYIALIIAFTYFYAFIQVNPENVADNLKKQGAYIPGIRPGINTQNYLTSVLYRLTFVGAIFLAIISIMPMLFVKYADLPQSAQIGGTSLLIVVGVALETMKQLESQLVKRHYKGFMK</sequence>
<dbReference type="EMBL" id="JAMKBI010000006">
    <property type="protein sequence ID" value="MCZ8533561.1"/>
    <property type="molecule type" value="Genomic_DNA"/>
</dbReference>
<evidence type="ECO:0000313" key="14">
    <source>
        <dbReference type="EMBL" id="MCZ8533561.1"/>
    </source>
</evidence>
<comment type="subcellular location">
    <subcellularLocation>
        <location evidence="10">Cell membrane</location>
        <topology evidence="10">Multi-pass membrane protein</topology>
    </subcellularLocation>
    <subcellularLocation>
        <location evidence="1 12">Membrane</location>
        <topology evidence="1 12">Multi-pass membrane protein</topology>
    </subcellularLocation>
</comment>
<feature type="transmembrane region" description="Helical" evidence="10">
    <location>
        <begin position="312"/>
        <end position="329"/>
    </location>
</feature>
<organism evidence="14 15">
    <name type="scientific">Psychrobacillus psychrodurans</name>
    <dbReference type="NCBI Taxonomy" id="126157"/>
    <lineage>
        <taxon>Bacteria</taxon>
        <taxon>Bacillati</taxon>
        <taxon>Bacillota</taxon>
        <taxon>Bacilli</taxon>
        <taxon>Bacillales</taxon>
        <taxon>Bacillaceae</taxon>
        <taxon>Psychrobacillus</taxon>
    </lineage>
</organism>
<keyword evidence="15" id="KW-1185">Reference proteome</keyword>
<keyword evidence="8 10" id="KW-0472">Membrane</keyword>
<evidence type="ECO:0000256" key="13">
    <source>
        <dbReference type="RuleBase" id="RU004349"/>
    </source>
</evidence>
<comment type="similarity">
    <text evidence="2 10 13">Belongs to the SecY/SEC61-alpha family.</text>
</comment>
<evidence type="ECO:0000256" key="2">
    <source>
        <dbReference type="ARBA" id="ARBA00005751"/>
    </source>
</evidence>
<comment type="caution">
    <text evidence="14">The sequence shown here is derived from an EMBL/GenBank/DDBJ whole genome shotgun (WGS) entry which is preliminary data.</text>
</comment>
<dbReference type="InterPro" id="IPR030659">
    <property type="entry name" value="SecY_CS"/>
</dbReference>
<evidence type="ECO:0000256" key="12">
    <source>
        <dbReference type="RuleBase" id="RU003484"/>
    </source>
</evidence>
<evidence type="ECO:0000256" key="1">
    <source>
        <dbReference type="ARBA" id="ARBA00004141"/>
    </source>
</evidence>
<accession>A0A9X3L913</accession>
<dbReference type="Pfam" id="PF00344">
    <property type="entry name" value="SecY"/>
    <property type="match status" value="1"/>
</dbReference>